<accession>A0A7M1R0A9</accession>
<dbReference type="InterPro" id="IPR036631">
    <property type="entry name" value="MGMT_N_sf"/>
</dbReference>
<evidence type="ECO:0000256" key="8">
    <source>
        <dbReference type="ARBA" id="ARBA00049348"/>
    </source>
</evidence>
<comment type="catalytic activity">
    <reaction evidence="8">
        <text>a 6-O-methyl-2'-deoxyguanosine in DNA + L-cysteinyl-[protein] = S-methyl-L-cysteinyl-[protein] + a 2'-deoxyguanosine in DNA</text>
        <dbReference type="Rhea" id="RHEA:24000"/>
        <dbReference type="Rhea" id="RHEA-COMP:10131"/>
        <dbReference type="Rhea" id="RHEA-COMP:10132"/>
        <dbReference type="Rhea" id="RHEA-COMP:11367"/>
        <dbReference type="Rhea" id="RHEA-COMP:11368"/>
        <dbReference type="ChEBI" id="CHEBI:29950"/>
        <dbReference type="ChEBI" id="CHEBI:82612"/>
        <dbReference type="ChEBI" id="CHEBI:85445"/>
        <dbReference type="ChEBI" id="CHEBI:85448"/>
        <dbReference type="EC" id="2.1.1.63"/>
    </reaction>
</comment>
<keyword evidence="6" id="KW-0227">DNA damage</keyword>
<comment type="similarity">
    <text evidence="2">Belongs to the MGMT family.</text>
</comment>
<sequence>MYSVYASPLGPLTIDFDGALRGLWMEGQANFPADIAQIHAAPATGFVAAPGPVADWLDAYFAGENPAVTFEVAPEGTPFQQAVWSALRDIPYATTTTYAALASVVGKRLNRTTSARAIGGAVGRNPVMLVAPCHRVLASDGTLAGFSAGLERKAWLLDHERGAGHGRSGTGDPGTAAT</sequence>
<dbReference type="Gene3D" id="3.30.160.70">
    <property type="entry name" value="Methylated DNA-protein cysteine methyltransferase domain"/>
    <property type="match status" value="1"/>
</dbReference>
<dbReference type="GO" id="GO:0006281">
    <property type="term" value="P:DNA repair"/>
    <property type="evidence" value="ECO:0007669"/>
    <property type="project" value="UniProtKB-KW"/>
</dbReference>
<dbReference type="Gene3D" id="1.10.10.10">
    <property type="entry name" value="Winged helix-like DNA-binding domain superfamily/Winged helix DNA-binding domain"/>
    <property type="match status" value="1"/>
</dbReference>
<keyword evidence="5 10" id="KW-0808">Transferase</keyword>
<evidence type="ECO:0000256" key="1">
    <source>
        <dbReference type="ARBA" id="ARBA00001286"/>
    </source>
</evidence>
<dbReference type="GO" id="GO:0032259">
    <property type="term" value="P:methylation"/>
    <property type="evidence" value="ECO:0007669"/>
    <property type="project" value="UniProtKB-KW"/>
</dbReference>
<evidence type="ECO:0000256" key="7">
    <source>
        <dbReference type="ARBA" id="ARBA00023204"/>
    </source>
</evidence>
<dbReference type="InterPro" id="IPR036217">
    <property type="entry name" value="MethylDNA_cys_MeTrfase_DNAb"/>
</dbReference>
<dbReference type="Proteomes" id="UP000594961">
    <property type="component" value="Chromosome"/>
</dbReference>
<evidence type="ECO:0000259" key="9">
    <source>
        <dbReference type="Pfam" id="PF01035"/>
    </source>
</evidence>
<gene>
    <name evidence="10" type="ORF">INS90_00190</name>
</gene>
<dbReference type="EC" id="2.1.1.63" evidence="3"/>
<dbReference type="Pfam" id="PF01035">
    <property type="entry name" value="DNA_binding_1"/>
    <property type="match status" value="1"/>
</dbReference>
<keyword evidence="7" id="KW-0234">DNA repair</keyword>
<reference evidence="10 11" key="1">
    <citation type="submission" date="2020-10" db="EMBL/GenBank/DDBJ databases">
        <title>Trueperella pecoris sp. nov. isolated from bovine and porcine specimens.</title>
        <authorList>
            <person name="Schoenecker L."/>
            <person name="Schnydrig P."/>
            <person name="Brodard I."/>
            <person name="Thomann A."/>
            <person name="Hemphill A."/>
            <person name="Rodriguez-Campos S."/>
            <person name="Perreten V."/>
            <person name="Jores J."/>
            <person name="Kittl S."/>
        </authorList>
    </citation>
    <scope>NUCLEOTIDE SEQUENCE [LARGE SCALE GENOMIC DNA]</scope>
    <source>
        <strain evidence="10 11">19OD0592</strain>
    </source>
</reference>
<evidence type="ECO:0000256" key="2">
    <source>
        <dbReference type="ARBA" id="ARBA00008711"/>
    </source>
</evidence>
<evidence type="ECO:0000256" key="6">
    <source>
        <dbReference type="ARBA" id="ARBA00022763"/>
    </source>
</evidence>
<organism evidence="10 11">
    <name type="scientific">Trueperella pecoris</name>
    <dbReference type="NCBI Taxonomy" id="2733571"/>
    <lineage>
        <taxon>Bacteria</taxon>
        <taxon>Bacillati</taxon>
        <taxon>Actinomycetota</taxon>
        <taxon>Actinomycetes</taxon>
        <taxon>Actinomycetales</taxon>
        <taxon>Actinomycetaceae</taxon>
        <taxon>Trueperella</taxon>
    </lineage>
</organism>
<protein>
    <recommendedName>
        <fullName evidence="3">methylated-DNA--[protein]-cysteine S-methyltransferase</fullName>
        <ecNumber evidence="3">2.1.1.63</ecNumber>
    </recommendedName>
</protein>
<keyword evidence="4 10" id="KW-0489">Methyltransferase</keyword>
<dbReference type="InterPro" id="IPR014048">
    <property type="entry name" value="MethylDNA_cys_MeTrfase_DNA-bd"/>
</dbReference>
<dbReference type="CDD" id="cd06445">
    <property type="entry name" value="ATase"/>
    <property type="match status" value="1"/>
</dbReference>
<dbReference type="NCBIfam" id="TIGR00589">
    <property type="entry name" value="ogt"/>
    <property type="match status" value="1"/>
</dbReference>
<dbReference type="PANTHER" id="PTHR10815">
    <property type="entry name" value="METHYLATED-DNA--PROTEIN-CYSTEINE METHYLTRANSFERASE"/>
    <property type="match status" value="1"/>
</dbReference>
<proteinExistence type="inferred from homology"/>
<evidence type="ECO:0000256" key="3">
    <source>
        <dbReference type="ARBA" id="ARBA00011918"/>
    </source>
</evidence>
<evidence type="ECO:0000256" key="4">
    <source>
        <dbReference type="ARBA" id="ARBA00022603"/>
    </source>
</evidence>
<dbReference type="AlphaFoldDB" id="A0A7M1R0A9"/>
<evidence type="ECO:0000313" key="10">
    <source>
        <dbReference type="EMBL" id="QOR47772.1"/>
    </source>
</evidence>
<dbReference type="PANTHER" id="PTHR10815:SF5">
    <property type="entry name" value="METHYLATED-DNA--PROTEIN-CYSTEINE METHYLTRANSFERASE"/>
    <property type="match status" value="1"/>
</dbReference>
<evidence type="ECO:0000256" key="5">
    <source>
        <dbReference type="ARBA" id="ARBA00022679"/>
    </source>
</evidence>
<evidence type="ECO:0000313" key="11">
    <source>
        <dbReference type="Proteomes" id="UP000594961"/>
    </source>
</evidence>
<dbReference type="GO" id="GO:0003908">
    <property type="term" value="F:methylated-DNA-[protein]-cysteine S-methyltransferase activity"/>
    <property type="evidence" value="ECO:0007669"/>
    <property type="project" value="UniProtKB-EC"/>
</dbReference>
<dbReference type="RefSeq" id="WP_197553253.1">
    <property type="nucleotide sequence ID" value="NZ_CP063212.1"/>
</dbReference>
<comment type="catalytic activity">
    <reaction evidence="1">
        <text>a 4-O-methyl-thymidine in DNA + L-cysteinyl-[protein] = a thymidine in DNA + S-methyl-L-cysteinyl-[protein]</text>
        <dbReference type="Rhea" id="RHEA:53428"/>
        <dbReference type="Rhea" id="RHEA-COMP:10131"/>
        <dbReference type="Rhea" id="RHEA-COMP:10132"/>
        <dbReference type="Rhea" id="RHEA-COMP:13555"/>
        <dbReference type="Rhea" id="RHEA-COMP:13556"/>
        <dbReference type="ChEBI" id="CHEBI:29950"/>
        <dbReference type="ChEBI" id="CHEBI:82612"/>
        <dbReference type="ChEBI" id="CHEBI:137386"/>
        <dbReference type="ChEBI" id="CHEBI:137387"/>
        <dbReference type="EC" id="2.1.1.63"/>
    </reaction>
</comment>
<dbReference type="SUPFAM" id="SSF46767">
    <property type="entry name" value="Methylated DNA-protein cysteine methyltransferase, C-terminal domain"/>
    <property type="match status" value="1"/>
</dbReference>
<feature type="domain" description="Methylated-DNA-[protein]-cysteine S-methyltransferase DNA binding" evidence="9">
    <location>
        <begin position="78"/>
        <end position="161"/>
    </location>
</feature>
<name>A0A7M1R0A9_9ACTO</name>
<dbReference type="InterPro" id="IPR036388">
    <property type="entry name" value="WH-like_DNA-bd_sf"/>
</dbReference>
<dbReference type="FunFam" id="1.10.10.10:FF:000214">
    <property type="entry name" value="Methylated-DNA--protein-cysteine methyltransferase"/>
    <property type="match status" value="1"/>
</dbReference>
<dbReference type="SUPFAM" id="SSF53155">
    <property type="entry name" value="Methylated DNA-protein cysteine methyltransferase domain"/>
    <property type="match status" value="1"/>
</dbReference>
<dbReference type="EMBL" id="CP063212">
    <property type="protein sequence ID" value="QOR47772.1"/>
    <property type="molecule type" value="Genomic_DNA"/>
</dbReference>